<dbReference type="Pfam" id="PF01551">
    <property type="entry name" value="Peptidase_M23"/>
    <property type="match status" value="1"/>
</dbReference>
<evidence type="ECO:0000313" key="4">
    <source>
        <dbReference type="Proteomes" id="UP000722336"/>
    </source>
</evidence>
<evidence type="ECO:0000313" key="3">
    <source>
        <dbReference type="EMBL" id="MBV7257866.1"/>
    </source>
</evidence>
<dbReference type="InterPro" id="IPR016047">
    <property type="entry name" value="M23ase_b-sheet_dom"/>
</dbReference>
<gene>
    <name evidence="3" type="ORF">KCG44_13855</name>
</gene>
<dbReference type="PANTHER" id="PTHR21666">
    <property type="entry name" value="PEPTIDASE-RELATED"/>
    <property type="match status" value="1"/>
</dbReference>
<keyword evidence="1" id="KW-0472">Membrane</keyword>
<comment type="caution">
    <text evidence="3">The sequence shown here is derived from an EMBL/GenBank/DDBJ whole genome shotgun (WGS) entry which is preliminary data.</text>
</comment>
<dbReference type="EMBL" id="JAGSPA010000005">
    <property type="protein sequence ID" value="MBV7257866.1"/>
    <property type="molecule type" value="Genomic_DNA"/>
</dbReference>
<dbReference type="PANTHER" id="PTHR21666:SF289">
    <property type="entry name" value="L-ALA--D-GLU ENDOPEPTIDASE"/>
    <property type="match status" value="1"/>
</dbReference>
<dbReference type="CDD" id="cd12797">
    <property type="entry name" value="M23_peptidase"/>
    <property type="match status" value="1"/>
</dbReference>
<dbReference type="Proteomes" id="UP000722336">
    <property type="component" value="Unassembled WGS sequence"/>
</dbReference>
<protein>
    <submittedName>
        <fullName evidence="3">M23 family metallopeptidase</fullName>
    </submittedName>
</protein>
<sequence>MSRIADSFPDREFYMRSEGRIRYLTISSRVQLGILAALVFAMLAWLTVSGIMLARQYQAHQTEIAISAKAAKIARTANAVQAYRGSVDDRADLLEGRQEALEGLARRYFGDLPAAETAAPVAAGDTARNAVPGLGRLIDMEARQLAFAATITGIARARSARAEAKIARLGLKPARLLGARTGQGGPFIPFGNEAGSAQDTAFLDMAAAMDRMERLESALMQVPSAAPAKQMSLTSKFGFRYDPITRAPAMHMGQDFGGRHGEPILAAAPGRVARATRLRGYGNIVVLDHGRGIRTRYAHLSRIDVKPGQRVARGARIGGMGSTGRSTGTHLHFEVRIDGKAVDPRPFLEAAPHVLEIQNLAAGDGRTRPDAG</sequence>
<feature type="transmembrane region" description="Helical" evidence="1">
    <location>
        <begin position="32"/>
        <end position="54"/>
    </location>
</feature>
<accession>A0ABS6SIV6</accession>
<organism evidence="3 4">
    <name type="scientific">Pacificimonas pallii</name>
    <dbReference type="NCBI Taxonomy" id="2827236"/>
    <lineage>
        <taxon>Bacteria</taxon>
        <taxon>Pseudomonadati</taxon>
        <taxon>Pseudomonadota</taxon>
        <taxon>Alphaproteobacteria</taxon>
        <taxon>Sphingomonadales</taxon>
        <taxon>Sphingosinicellaceae</taxon>
        <taxon>Pacificimonas</taxon>
    </lineage>
</organism>
<proteinExistence type="predicted"/>
<name>A0ABS6SIV6_9SPHN</name>
<keyword evidence="4" id="KW-1185">Reference proteome</keyword>
<keyword evidence="1" id="KW-0812">Transmembrane</keyword>
<dbReference type="InterPro" id="IPR050570">
    <property type="entry name" value="Cell_wall_metabolism_enzyme"/>
</dbReference>
<evidence type="ECO:0000256" key="1">
    <source>
        <dbReference type="SAM" id="Phobius"/>
    </source>
</evidence>
<dbReference type="RefSeq" id="WP_218446711.1">
    <property type="nucleotide sequence ID" value="NZ_JAGSPA010000005.1"/>
</dbReference>
<reference evidence="3 4" key="1">
    <citation type="submission" date="2021-04" db="EMBL/GenBank/DDBJ databases">
        <authorList>
            <person name="Pira H."/>
            <person name="Risdian C."/>
            <person name="Wink J."/>
        </authorList>
    </citation>
    <scope>NUCLEOTIDE SEQUENCE [LARGE SCALE GENOMIC DNA]</scope>
    <source>
        <strain evidence="3 4">WHA3</strain>
    </source>
</reference>
<evidence type="ECO:0000259" key="2">
    <source>
        <dbReference type="Pfam" id="PF01551"/>
    </source>
</evidence>
<keyword evidence="1" id="KW-1133">Transmembrane helix</keyword>
<feature type="domain" description="M23ase beta-sheet core" evidence="2">
    <location>
        <begin position="250"/>
        <end position="344"/>
    </location>
</feature>